<dbReference type="STRING" id="1265818.MAQA_14894"/>
<protein>
    <submittedName>
        <fullName evidence="1">Glycosyltransferase</fullName>
    </submittedName>
</protein>
<dbReference type="Proteomes" id="UP000019246">
    <property type="component" value="Unassembled WGS sequence"/>
</dbReference>
<proteinExistence type="predicted"/>
<dbReference type="EMBL" id="AOCG01000017">
    <property type="protein sequence ID" value="EUJ16891.1"/>
    <property type="molecule type" value="Genomic_DNA"/>
</dbReference>
<gene>
    <name evidence="1" type="ORF">MAQA_14894</name>
</gene>
<evidence type="ECO:0000313" key="2">
    <source>
        <dbReference type="Proteomes" id="UP000019246"/>
    </source>
</evidence>
<reference evidence="1 2" key="1">
    <citation type="journal article" date="2014" name="Int. J. Syst. Evol. Microbiol.">
        <title>Listeria floridensis sp. nov., Listeria aquatica sp. nov., Listeria cornellensis sp. nov., Listeria riparia sp. nov. and Listeria grandensis sp. nov., from agricultural and natural environments.</title>
        <authorList>
            <person name="den Bakker H.C."/>
            <person name="Warchocki S."/>
            <person name="Wright E.M."/>
            <person name="Allred A.F."/>
            <person name="Ahlstrom C."/>
            <person name="Manuel C.S."/>
            <person name="Stasiewicz M.J."/>
            <person name="Burrell A."/>
            <person name="Roof S."/>
            <person name="Strawn L."/>
            <person name="Fortes E.D."/>
            <person name="Nightingale K.K."/>
            <person name="Kephart D."/>
            <person name="Wiedmann M."/>
        </authorList>
    </citation>
    <scope>NUCLEOTIDE SEQUENCE [LARGE SCALE GENOMIC DNA]</scope>
    <source>
        <strain evidence="1 2">FSL S10-1188</strain>
    </source>
</reference>
<sequence>MDARKQVEKQYPELEGKCICLYPGTFGFANNLDFILDVATTFYNPNIAYVLIGDGKEKENLVKRAKKRKYSKCIYFRWGF</sequence>
<dbReference type="GO" id="GO:0016740">
    <property type="term" value="F:transferase activity"/>
    <property type="evidence" value="ECO:0007669"/>
    <property type="project" value="UniProtKB-KW"/>
</dbReference>
<dbReference type="SUPFAM" id="SSF53756">
    <property type="entry name" value="UDP-Glycosyltransferase/glycogen phosphorylase"/>
    <property type="match status" value="1"/>
</dbReference>
<name>W7B2G7_9LIST</name>
<evidence type="ECO:0000313" key="1">
    <source>
        <dbReference type="EMBL" id="EUJ16891.1"/>
    </source>
</evidence>
<dbReference type="PATRIC" id="fig|1265818.5.peg.3002"/>
<dbReference type="Gene3D" id="3.40.50.2000">
    <property type="entry name" value="Glycogen Phosphorylase B"/>
    <property type="match status" value="1"/>
</dbReference>
<organism evidence="1 2">
    <name type="scientific">Listeria aquatica FSL S10-1188</name>
    <dbReference type="NCBI Taxonomy" id="1265818"/>
    <lineage>
        <taxon>Bacteria</taxon>
        <taxon>Bacillati</taxon>
        <taxon>Bacillota</taxon>
        <taxon>Bacilli</taxon>
        <taxon>Bacillales</taxon>
        <taxon>Listeriaceae</taxon>
        <taxon>Listeria</taxon>
    </lineage>
</organism>
<accession>W7B2G7</accession>
<dbReference type="RefSeq" id="WP_052008602.1">
    <property type="nucleotide sequence ID" value="NZ_AOCG01000017.1"/>
</dbReference>
<dbReference type="OrthoDB" id="9811902at2"/>
<comment type="caution">
    <text evidence="1">The sequence shown here is derived from an EMBL/GenBank/DDBJ whole genome shotgun (WGS) entry which is preliminary data.</text>
</comment>
<keyword evidence="1" id="KW-0808">Transferase</keyword>
<keyword evidence="2" id="KW-1185">Reference proteome</keyword>
<dbReference type="AlphaFoldDB" id="W7B2G7"/>